<dbReference type="AlphaFoldDB" id="A0A5N5KWI9"/>
<dbReference type="SUPFAM" id="SSF57850">
    <property type="entry name" value="RING/U-box"/>
    <property type="match status" value="1"/>
</dbReference>
<evidence type="ECO:0000259" key="7">
    <source>
        <dbReference type="PROSITE" id="PS50089"/>
    </source>
</evidence>
<evidence type="ECO:0000256" key="4">
    <source>
        <dbReference type="ARBA" id="ARBA00022833"/>
    </source>
</evidence>
<evidence type="ECO:0000313" key="8">
    <source>
        <dbReference type="EMBL" id="KAB5534829.1"/>
    </source>
</evidence>
<dbReference type="GO" id="GO:0016020">
    <property type="term" value="C:membrane"/>
    <property type="evidence" value="ECO:0007669"/>
    <property type="project" value="UniProtKB-SubCell"/>
</dbReference>
<evidence type="ECO:0000256" key="3">
    <source>
        <dbReference type="ARBA" id="ARBA00022771"/>
    </source>
</evidence>
<dbReference type="PROSITE" id="PS50089">
    <property type="entry name" value="ZF_RING_2"/>
    <property type="match status" value="1"/>
</dbReference>
<evidence type="ECO:0000256" key="1">
    <source>
        <dbReference type="ARBA" id="ARBA00004370"/>
    </source>
</evidence>
<keyword evidence="2" id="KW-0479">Metal-binding</keyword>
<feature type="domain" description="RING-type" evidence="7">
    <location>
        <begin position="121"/>
        <end position="163"/>
    </location>
</feature>
<proteinExistence type="predicted"/>
<keyword evidence="4" id="KW-0862">Zinc</keyword>
<dbReference type="Gene3D" id="3.30.40.10">
    <property type="entry name" value="Zinc/RING finger domain, C3HC4 (zinc finger)"/>
    <property type="match status" value="1"/>
</dbReference>
<dbReference type="InterPro" id="IPR013083">
    <property type="entry name" value="Znf_RING/FYVE/PHD"/>
</dbReference>
<keyword evidence="9" id="KW-1185">Reference proteome</keyword>
<evidence type="ECO:0000256" key="5">
    <source>
        <dbReference type="ARBA" id="ARBA00023136"/>
    </source>
</evidence>
<organism evidence="8 9">
    <name type="scientific">Salix brachista</name>
    <dbReference type="NCBI Taxonomy" id="2182728"/>
    <lineage>
        <taxon>Eukaryota</taxon>
        <taxon>Viridiplantae</taxon>
        <taxon>Streptophyta</taxon>
        <taxon>Embryophyta</taxon>
        <taxon>Tracheophyta</taxon>
        <taxon>Spermatophyta</taxon>
        <taxon>Magnoliopsida</taxon>
        <taxon>eudicotyledons</taxon>
        <taxon>Gunneridae</taxon>
        <taxon>Pentapetalae</taxon>
        <taxon>rosids</taxon>
        <taxon>fabids</taxon>
        <taxon>Malpighiales</taxon>
        <taxon>Salicaceae</taxon>
        <taxon>Saliceae</taxon>
        <taxon>Salix</taxon>
    </lineage>
</organism>
<keyword evidence="5" id="KW-0472">Membrane</keyword>
<dbReference type="PANTHER" id="PTHR46151">
    <property type="entry name" value="NEP1-INTERACTING PROTEIN-LIKE 2"/>
    <property type="match status" value="1"/>
</dbReference>
<dbReference type="GO" id="GO:0008270">
    <property type="term" value="F:zinc ion binding"/>
    <property type="evidence" value="ECO:0007669"/>
    <property type="project" value="UniProtKB-KW"/>
</dbReference>
<evidence type="ECO:0000256" key="2">
    <source>
        <dbReference type="ARBA" id="ARBA00022723"/>
    </source>
</evidence>
<dbReference type="PANTHER" id="PTHR46151:SF12">
    <property type="entry name" value="RING_U-BOX SUPERFAMILY PROTEIN"/>
    <property type="match status" value="1"/>
</dbReference>
<accession>A0A5N5KWI9</accession>
<reference evidence="9" key="1">
    <citation type="journal article" date="2019" name="Gigascience">
        <title>De novo genome assembly of the endangered Acer yangbiense, a plant species with extremely small populations endemic to Yunnan Province, China.</title>
        <authorList>
            <person name="Yang J."/>
            <person name="Wariss H.M."/>
            <person name="Tao L."/>
            <person name="Zhang R."/>
            <person name="Yun Q."/>
            <person name="Hollingsworth P."/>
            <person name="Dao Z."/>
            <person name="Luo G."/>
            <person name="Guo H."/>
            <person name="Ma Y."/>
            <person name="Sun W."/>
        </authorList>
    </citation>
    <scope>NUCLEOTIDE SEQUENCE [LARGE SCALE GENOMIC DNA]</scope>
    <source>
        <strain evidence="9">cv. br00</strain>
    </source>
</reference>
<dbReference type="InterPro" id="IPR001841">
    <property type="entry name" value="Znf_RING"/>
</dbReference>
<name>A0A5N5KWI9_9ROSI</name>
<dbReference type="SMART" id="SM00184">
    <property type="entry name" value="RING"/>
    <property type="match status" value="1"/>
</dbReference>
<comment type="subcellular location">
    <subcellularLocation>
        <location evidence="1">Membrane</location>
    </subcellularLocation>
</comment>
<dbReference type="EMBL" id="VDCV01000011">
    <property type="protein sequence ID" value="KAB5534829.1"/>
    <property type="molecule type" value="Genomic_DNA"/>
</dbReference>
<sequence>MEGQTTETGFLRWSGVGAIAGAVTSVQLLESMIDGEPLSKVALLHSLLNGKAFSEWVGPALLTAYQCQVTAILETTYREISDIDDTNGVSGLSDDCIQKLPEFIYQSDSNIVVQCCPEFCCSICLQDFKDWDSMRKLPYCEHYFHLECIDEWLTRNGSCPMCRNYVCSVDDDVVSY</sequence>
<evidence type="ECO:0000313" key="9">
    <source>
        <dbReference type="Proteomes" id="UP000326939"/>
    </source>
</evidence>
<gene>
    <name evidence="8" type="ORF">DKX38_017915</name>
</gene>
<keyword evidence="3 6" id="KW-0863">Zinc-finger</keyword>
<dbReference type="Proteomes" id="UP000326939">
    <property type="component" value="Chromosome 11"/>
</dbReference>
<comment type="caution">
    <text evidence="8">The sequence shown here is derived from an EMBL/GenBank/DDBJ whole genome shotgun (WGS) entry which is preliminary data.</text>
</comment>
<evidence type="ECO:0000256" key="6">
    <source>
        <dbReference type="PROSITE-ProRule" id="PRU00175"/>
    </source>
</evidence>
<protein>
    <recommendedName>
        <fullName evidence="7">RING-type domain-containing protein</fullName>
    </recommendedName>
</protein>
<dbReference type="Pfam" id="PF13639">
    <property type="entry name" value="zf-RING_2"/>
    <property type="match status" value="1"/>
</dbReference>